<gene>
    <name evidence="2" type="ORF">MPUL_33980</name>
</gene>
<keyword evidence="3" id="KW-1185">Reference proteome</keyword>
<accession>A0A7I7UML9</accession>
<organism evidence="2 3">
    <name type="scientific">Mycolicibacterium pulveris</name>
    <name type="common">Mycobacterium pulveris</name>
    <dbReference type="NCBI Taxonomy" id="36813"/>
    <lineage>
        <taxon>Bacteria</taxon>
        <taxon>Bacillati</taxon>
        <taxon>Actinomycetota</taxon>
        <taxon>Actinomycetes</taxon>
        <taxon>Mycobacteriales</taxon>
        <taxon>Mycobacteriaceae</taxon>
        <taxon>Mycolicibacterium</taxon>
    </lineage>
</organism>
<protein>
    <submittedName>
        <fullName evidence="2">Uncharacterized protein</fullName>
    </submittedName>
</protein>
<dbReference type="AlphaFoldDB" id="A0A7I7UML9"/>
<feature type="compositionally biased region" description="Basic residues" evidence="1">
    <location>
        <begin position="100"/>
        <end position="112"/>
    </location>
</feature>
<evidence type="ECO:0000313" key="3">
    <source>
        <dbReference type="Proteomes" id="UP000467252"/>
    </source>
</evidence>
<proteinExistence type="predicted"/>
<name>A0A7I7UML9_MYCPV</name>
<dbReference type="EMBL" id="AP022599">
    <property type="protein sequence ID" value="BBY82240.1"/>
    <property type="molecule type" value="Genomic_DNA"/>
</dbReference>
<evidence type="ECO:0000256" key="1">
    <source>
        <dbReference type="SAM" id="MobiDB-lite"/>
    </source>
</evidence>
<sequence length="112" mass="11460">MTRAALLPGTPTMALGVIGATTAAEGRAVAAPSDFTGDADGGGLPEPVLGTARIPAAITTVAMDLCGEKAIADLPAPARTRLTGKVSHRGISAGRDLQKSRSKRRSEARRRQ</sequence>
<evidence type="ECO:0000313" key="2">
    <source>
        <dbReference type="EMBL" id="BBY82240.1"/>
    </source>
</evidence>
<reference evidence="2 3" key="1">
    <citation type="journal article" date="2019" name="Emerg. Microbes Infect.">
        <title>Comprehensive subspecies identification of 175 nontuberculous mycobacteria species based on 7547 genomic profiles.</title>
        <authorList>
            <person name="Matsumoto Y."/>
            <person name="Kinjo T."/>
            <person name="Motooka D."/>
            <person name="Nabeya D."/>
            <person name="Jung N."/>
            <person name="Uechi K."/>
            <person name="Horii T."/>
            <person name="Iida T."/>
            <person name="Fujita J."/>
            <person name="Nakamura S."/>
        </authorList>
    </citation>
    <scope>NUCLEOTIDE SEQUENCE [LARGE SCALE GENOMIC DNA]</scope>
    <source>
        <strain evidence="2 3">JCM 6370</strain>
    </source>
</reference>
<feature type="region of interest" description="Disordered" evidence="1">
    <location>
        <begin position="82"/>
        <end position="112"/>
    </location>
</feature>
<dbReference type="Proteomes" id="UP000467252">
    <property type="component" value="Chromosome"/>
</dbReference>